<evidence type="ECO:0000313" key="4">
    <source>
        <dbReference type="EMBL" id="KAK7694335.1"/>
    </source>
</evidence>
<evidence type="ECO:0000259" key="3">
    <source>
        <dbReference type="SMART" id="SM00495"/>
    </source>
</evidence>
<dbReference type="GO" id="GO:0004553">
    <property type="term" value="F:hydrolase activity, hydrolyzing O-glycosyl compounds"/>
    <property type="evidence" value="ECO:0007669"/>
    <property type="project" value="InterPro"/>
</dbReference>
<gene>
    <name evidence="4" type="ORF">QCA50_001518</name>
</gene>
<dbReference type="SUPFAM" id="SSF51055">
    <property type="entry name" value="Carbohydrate binding domain"/>
    <property type="match status" value="1"/>
</dbReference>
<keyword evidence="1" id="KW-0378">Hydrolase</keyword>
<name>A0AAW0GM92_9APHY</name>
<evidence type="ECO:0000256" key="1">
    <source>
        <dbReference type="ARBA" id="ARBA00022801"/>
    </source>
</evidence>
<keyword evidence="5" id="KW-1185">Reference proteome</keyword>
<dbReference type="GO" id="GO:0030246">
    <property type="term" value="F:carbohydrate binding"/>
    <property type="evidence" value="ECO:0007669"/>
    <property type="project" value="InterPro"/>
</dbReference>
<dbReference type="EMBL" id="JASBNA010000002">
    <property type="protein sequence ID" value="KAK7694335.1"/>
    <property type="molecule type" value="Genomic_DNA"/>
</dbReference>
<sequence length="154" mass="15993">MAGMLLNDLTVIQIFVTNYLKLPSVTDQAKFFASSTPANNPNNEWSAISACSGSPPSSPSSPTTSAPPSGPTGDNCAGVAAWQSTSVYTGGQQATFSGHLWTAKWWTQGDTPGGSAGVWTDNGACSASSLKKVQNDKPSQQAAAVEKNSRFFSL</sequence>
<reference evidence="4 5" key="1">
    <citation type="submission" date="2022-09" db="EMBL/GenBank/DDBJ databases">
        <authorList>
            <person name="Palmer J.M."/>
        </authorList>
    </citation>
    <scope>NUCLEOTIDE SEQUENCE [LARGE SCALE GENOMIC DNA]</scope>
    <source>
        <strain evidence="4 5">DSM 7382</strain>
    </source>
</reference>
<feature type="region of interest" description="Disordered" evidence="2">
    <location>
        <begin position="43"/>
        <end position="75"/>
    </location>
</feature>
<dbReference type="CDD" id="cd12215">
    <property type="entry name" value="ChiC_BD"/>
    <property type="match status" value="1"/>
</dbReference>
<dbReference type="SMART" id="SM00495">
    <property type="entry name" value="ChtBD3"/>
    <property type="match status" value="1"/>
</dbReference>
<dbReference type="InterPro" id="IPR036573">
    <property type="entry name" value="CBM_sf_5/12"/>
</dbReference>
<evidence type="ECO:0000256" key="2">
    <source>
        <dbReference type="SAM" id="MobiDB-lite"/>
    </source>
</evidence>
<organism evidence="4 5">
    <name type="scientific">Cerrena zonata</name>
    <dbReference type="NCBI Taxonomy" id="2478898"/>
    <lineage>
        <taxon>Eukaryota</taxon>
        <taxon>Fungi</taxon>
        <taxon>Dikarya</taxon>
        <taxon>Basidiomycota</taxon>
        <taxon>Agaricomycotina</taxon>
        <taxon>Agaricomycetes</taxon>
        <taxon>Polyporales</taxon>
        <taxon>Cerrenaceae</taxon>
        <taxon>Cerrena</taxon>
    </lineage>
</organism>
<dbReference type="Pfam" id="PF02839">
    <property type="entry name" value="CBM_5_12"/>
    <property type="match status" value="1"/>
</dbReference>
<proteinExistence type="predicted"/>
<feature type="region of interest" description="Disordered" evidence="2">
    <location>
        <begin position="129"/>
        <end position="154"/>
    </location>
</feature>
<evidence type="ECO:0000313" key="5">
    <source>
        <dbReference type="Proteomes" id="UP001385951"/>
    </source>
</evidence>
<dbReference type="Gene3D" id="2.10.10.20">
    <property type="entry name" value="Carbohydrate-binding module superfamily 5/12"/>
    <property type="match status" value="1"/>
</dbReference>
<protein>
    <recommendedName>
        <fullName evidence="3">Chitin-binding type-3 domain-containing protein</fullName>
    </recommendedName>
</protein>
<comment type="caution">
    <text evidence="4">The sequence shown here is derived from an EMBL/GenBank/DDBJ whole genome shotgun (WGS) entry which is preliminary data.</text>
</comment>
<dbReference type="InterPro" id="IPR003610">
    <property type="entry name" value="CBM5/12"/>
</dbReference>
<feature type="compositionally biased region" description="Polar residues" evidence="2">
    <location>
        <begin position="129"/>
        <end position="142"/>
    </location>
</feature>
<dbReference type="AlphaFoldDB" id="A0AAW0GM92"/>
<feature type="domain" description="Chitin-binding type-3" evidence="3">
    <location>
        <begin position="79"/>
        <end position="122"/>
    </location>
</feature>
<dbReference type="GO" id="GO:0005975">
    <property type="term" value="P:carbohydrate metabolic process"/>
    <property type="evidence" value="ECO:0007669"/>
    <property type="project" value="InterPro"/>
</dbReference>
<dbReference type="Proteomes" id="UP001385951">
    <property type="component" value="Unassembled WGS sequence"/>
</dbReference>
<feature type="compositionally biased region" description="Low complexity" evidence="2">
    <location>
        <begin position="46"/>
        <end position="73"/>
    </location>
</feature>
<dbReference type="GO" id="GO:0005576">
    <property type="term" value="C:extracellular region"/>
    <property type="evidence" value="ECO:0007669"/>
    <property type="project" value="InterPro"/>
</dbReference>
<accession>A0AAW0GM92</accession>